<dbReference type="RefSeq" id="XP_017786868.1">
    <property type="nucleotide sequence ID" value="XM_017931379.1"/>
</dbReference>
<keyword evidence="3" id="KW-1185">Reference proteome</keyword>
<dbReference type="InterPro" id="IPR029021">
    <property type="entry name" value="Prot-tyrosine_phosphatase-like"/>
</dbReference>
<gene>
    <name evidence="4" type="primary">LOC108569719</name>
</gene>
<dbReference type="GeneID" id="108569719"/>
<evidence type="ECO:0000313" key="3">
    <source>
        <dbReference type="Proteomes" id="UP000695000"/>
    </source>
</evidence>
<dbReference type="PROSITE" id="PS51339">
    <property type="entry name" value="PPASE_MYOTUBULARIN"/>
    <property type="match status" value="1"/>
</dbReference>
<evidence type="ECO:0000259" key="2">
    <source>
        <dbReference type="PROSITE" id="PS51339"/>
    </source>
</evidence>
<dbReference type="InterPro" id="IPR030564">
    <property type="entry name" value="Myotubularin"/>
</dbReference>
<dbReference type="SUPFAM" id="SSF50729">
    <property type="entry name" value="PH domain-like"/>
    <property type="match status" value="1"/>
</dbReference>
<feature type="domain" description="Myotubularin phosphatase" evidence="2">
    <location>
        <begin position="186"/>
        <end position="534"/>
    </location>
</feature>
<accession>A0ABM1NJ68</accession>
<dbReference type="Proteomes" id="UP000695000">
    <property type="component" value="Unplaced"/>
</dbReference>
<dbReference type="CDD" id="cd14537">
    <property type="entry name" value="PTP-MTMR10-like"/>
    <property type="match status" value="1"/>
</dbReference>
<name>A0ABM1NJ68_NICVS</name>
<dbReference type="InterPro" id="IPR022587">
    <property type="entry name" value="MTMR12-like_C"/>
</dbReference>
<dbReference type="Pfam" id="PF12578">
    <property type="entry name" value="3-PAP"/>
    <property type="match status" value="1"/>
</dbReference>
<dbReference type="InterPro" id="IPR010569">
    <property type="entry name" value="Myotubularin-like_Pase_dom"/>
</dbReference>
<organism evidence="3 4">
    <name type="scientific">Nicrophorus vespilloides</name>
    <name type="common">Boreal carrion beetle</name>
    <dbReference type="NCBI Taxonomy" id="110193"/>
    <lineage>
        <taxon>Eukaryota</taxon>
        <taxon>Metazoa</taxon>
        <taxon>Ecdysozoa</taxon>
        <taxon>Arthropoda</taxon>
        <taxon>Hexapoda</taxon>
        <taxon>Insecta</taxon>
        <taxon>Pterygota</taxon>
        <taxon>Neoptera</taxon>
        <taxon>Endopterygota</taxon>
        <taxon>Coleoptera</taxon>
        <taxon>Polyphaga</taxon>
        <taxon>Staphyliniformia</taxon>
        <taxon>Silphidae</taxon>
        <taxon>Nicrophorinae</taxon>
        <taxon>Nicrophorus</taxon>
    </lineage>
</organism>
<protein>
    <submittedName>
        <fullName evidence="4">Myotubularin-related protein 10-B-like</fullName>
    </submittedName>
</protein>
<dbReference type="InterPro" id="IPR011993">
    <property type="entry name" value="PH-like_dom_sf"/>
</dbReference>
<dbReference type="PANTHER" id="PTHR10807">
    <property type="entry name" value="MYOTUBULARIN-RELATED"/>
    <property type="match status" value="1"/>
</dbReference>
<dbReference type="Gene3D" id="2.30.29.30">
    <property type="entry name" value="Pleckstrin-homology domain (PH domain)/Phosphotyrosine-binding domain (PTB)"/>
    <property type="match status" value="1"/>
</dbReference>
<proteinExistence type="inferred from homology"/>
<reference evidence="4" key="1">
    <citation type="submission" date="2025-08" db="UniProtKB">
        <authorList>
            <consortium name="RefSeq"/>
        </authorList>
    </citation>
    <scope>IDENTIFICATION</scope>
    <source>
        <tissue evidence="4">Whole Larva</tissue>
    </source>
</reference>
<dbReference type="Pfam" id="PF06602">
    <property type="entry name" value="Myotub-related"/>
    <property type="match status" value="2"/>
</dbReference>
<dbReference type="SUPFAM" id="SSF52799">
    <property type="entry name" value="(Phosphotyrosine protein) phosphatases II"/>
    <property type="match status" value="1"/>
</dbReference>
<comment type="similarity">
    <text evidence="1">Belongs to the protein-tyrosine phosphatase family. Non-receptor class myotubularin subfamily.</text>
</comment>
<dbReference type="PANTHER" id="PTHR10807:SF110">
    <property type="entry name" value="FI17948P1"/>
    <property type="match status" value="1"/>
</dbReference>
<evidence type="ECO:0000313" key="4">
    <source>
        <dbReference type="RefSeq" id="XP_017786868.1"/>
    </source>
</evidence>
<sequence length="631" mass="72963">MNSNDSTFKSYIEDTELENVSLNDGQKTRLLEGETVVLEAQKVRMFAPLSDKKKGTLGVLTMTTFKLSFASNESEEEGMEFYQSNNLLRRNEICLSAIDTIYQIGDKSKKKLVPGQSVSNKVKELFIVCKNMRVLSFGFKDADKDNGRQIANGLLHHAYPKRHPLLFMYDIKEPYNKPITKEARLYVTAEDWRKDLTRCKAKKWRISDVNKNFSVTLHMPEYLVVPETITNSQISTAARDFRNEGFPVWVWGTEHAALVRMPDLLPSLTDRVQENILITQVHKSHPRTQPIIVDLSRDCPTPKEVQSSYSKLKNLCTPDSVRVYKAQDFKFYGLLDQSKWLHHISMCLSKAVECAKVLVDDTTTVILQEDKGEDMNCVVSSLIQLLLDHHWRTRKGFQSLIQKEWVALGHPFAFRLGHILDPDIEPSFLFLLFLDCVWQMLQQFPTAFQFSETYLTTIWDSSHITIFETFLFNSEHSRFLAGKQSTLRSVWNWSEQFSESDITLFDNPLYERSNKERLIPSTGISCLDVWRQCYFRWIPDLEIRNGGRPQIDICNRFLSEELELLRHKLATSNFNGAINKTKEEKLQILRRVNSFYPFSHNCASADQQLNNQLLLSSDALETQSIYNLATD</sequence>
<evidence type="ECO:0000256" key="1">
    <source>
        <dbReference type="ARBA" id="ARBA00007471"/>
    </source>
</evidence>